<keyword evidence="2" id="KW-1185">Reference proteome</keyword>
<sequence>MPSWNESETSGESLLGDVSTFLLWLLIWDFFLKLFDLSYDLWMICSIYRSVRLTTHRIIFLTRDIMSLMMMPHSVCSGHNLKPRRCVAFEGKDTGRRFYLCSVENQVMNYGFQRWIDPEWDDSLQHALSKLWGMYNDSHSSRIEERYESSKMMKALSEEKEKLEKKHATLLEEGNRWIDQTERKWIAQTEKKVIVENYVNN</sequence>
<protein>
    <submittedName>
        <fullName evidence="1">Uncharacterized protein</fullName>
    </submittedName>
</protein>
<proteinExistence type="predicted"/>
<evidence type="ECO:0000313" key="1">
    <source>
        <dbReference type="EnsemblPlants" id="AVESA.00010b.r2.7DG1351060.1.CDS"/>
    </source>
</evidence>
<reference evidence="1" key="2">
    <citation type="submission" date="2025-09" db="UniProtKB">
        <authorList>
            <consortium name="EnsemblPlants"/>
        </authorList>
    </citation>
    <scope>IDENTIFICATION</scope>
</reference>
<reference evidence="1" key="1">
    <citation type="submission" date="2021-05" db="EMBL/GenBank/DDBJ databases">
        <authorList>
            <person name="Scholz U."/>
            <person name="Mascher M."/>
            <person name="Fiebig A."/>
        </authorList>
    </citation>
    <scope>NUCLEOTIDE SEQUENCE [LARGE SCALE GENOMIC DNA]</scope>
</reference>
<organism evidence="1 2">
    <name type="scientific">Avena sativa</name>
    <name type="common">Oat</name>
    <dbReference type="NCBI Taxonomy" id="4498"/>
    <lineage>
        <taxon>Eukaryota</taxon>
        <taxon>Viridiplantae</taxon>
        <taxon>Streptophyta</taxon>
        <taxon>Embryophyta</taxon>
        <taxon>Tracheophyta</taxon>
        <taxon>Spermatophyta</taxon>
        <taxon>Magnoliopsida</taxon>
        <taxon>Liliopsida</taxon>
        <taxon>Poales</taxon>
        <taxon>Poaceae</taxon>
        <taxon>BOP clade</taxon>
        <taxon>Pooideae</taxon>
        <taxon>Poodae</taxon>
        <taxon>Poeae</taxon>
        <taxon>Poeae Chloroplast Group 1 (Aveneae type)</taxon>
        <taxon>Aveninae</taxon>
        <taxon>Avena</taxon>
    </lineage>
</organism>
<dbReference type="EnsemblPlants" id="AVESA.00010b.r2.7DG1351060.1">
    <property type="protein sequence ID" value="AVESA.00010b.r2.7DG1351060.1.CDS"/>
    <property type="gene ID" value="AVESA.00010b.r2.7DG1351060"/>
</dbReference>
<evidence type="ECO:0000313" key="2">
    <source>
        <dbReference type="Proteomes" id="UP001732700"/>
    </source>
</evidence>
<accession>A0ACD6AF94</accession>
<name>A0ACD6AF94_AVESA</name>
<dbReference type="Proteomes" id="UP001732700">
    <property type="component" value="Chromosome 7D"/>
</dbReference>